<dbReference type="InterPro" id="IPR009030">
    <property type="entry name" value="Growth_fac_rcpt_cys_sf"/>
</dbReference>
<dbReference type="InterPro" id="IPR001190">
    <property type="entry name" value="SRCR"/>
</dbReference>
<dbReference type="Pfam" id="PF07699">
    <property type="entry name" value="Ephrin_rec_like"/>
    <property type="match status" value="1"/>
</dbReference>
<dbReference type="Pfam" id="PF00530">
    <property type="entry name" value="SRCR"/>
    <property type="match status" value="1"/>
</dbReference>
<dbReference type="PANTHER" id="PTHR46967">
    <property type="entry name" value="INSULIN-LIKE GROWTH FACTOR BINDING PROTEIN,N-TERMINAL"/>
    <property type="match status" value="1"/>
</dbReference>
<dbReference type="AlphaFoldDB" id="A0A9W7KYL8"/>
<feature type="transmembrane region" description="Helical" evidence="2">
    <location>
        <begin position="847"/>
        <end position="868"/>
    </location>
</feature>
<dbReference type="Gene3D" id="2.10.50.10">
    <property type="entry name" value="Tumor Necrosis Factor Receptor, subunit A, domain 2"/>
    <property type="match status" value="3"/>
</dbReference>
<keyword evidence="3" id="KW-0732">Signal</keyword>
<dbReference type="InterPro" id="IPR006212">
    <property type="entry name" value="Furin_repeat"/>
</dbReference>
<evidence type="ECO:0000256" key="3">
    <source>
        <dbReference type="SAM" id="SignalP"/>
    </source>
</evidence>
<keyword evidence="1" id="KW-1015">Disulfide bond</keyword>
<evidence type="ECO:0000259" key="4">
    <source>
        <dbReference type="PROSITE" id="PS50287"/>
    </source>
</evidence>
<dbReference type="GO" id="GO:0016020">
    <property type="term" value="C:membrane"/>
    <property type="evidence" value="ECO:0007669"/>
    <property type="project" value="InterPro"/>
</dbReference>
<feature type="chain" id="PRO_5040930134" description="SRCR domain-containing protein" evidence="3">
    <location>
        <begin position="22"/>
        <end position="1035"/>
    </location>
</feature>
<dbReference type="Gene3D" id="3.10.250.10">
    <property type="entry name" value="SRCR-like domain"/>
    <property type="match status" value="1"/>
</dbReference>
<keyword evidence="2" id="KW-0812">Transmembrane</keyword>
<dbReference type="SMART" id="SM01411">
    <property type="entry name" value="Ephrin_rec_like"/>
    <property type="match status" value="6"/>
</dbReference>
<proteinExistence type="predicted"/>
<keyword evidence="2" id="KW-1133">Transmembrane helix</keyword>
<keyword evidence="2" id="KW-0472">Membrane</keyword>
<reference evidence="6" key="1">
    <citation type="journal article" date="2023" name="Commun. Biol.">
        <title>Genome analysis of Parmales, the sister group of diatoms, reveals the evolutionary specialization of diatoms from phago-mixotrophs to photoautotrophs.</title>
        <authorList>
            <person name="Ban H."/>
            <person name="Sato S."/>
            <person name="Yoshikawa S."/>
            <person name="Yamada K."/>
            <person name="Nakamura Y."/>
            <person name="Ichinomiya M."/>
            <person name="Sato N."/>
            <person name="Blanc-Mathieu R."/>
            <person name="Endo H."/>
            <person name="Kuwata A."/>
            <person name="Ogata H."/>
        </authorList>
    </citation>
    <scope>NUCLEOTIDE SEQUENCE [LARGE SCALE GENOMIC DNA]</scope>
    <source>
        <strain evidence="6">NIES 3700</strain>
    </source>
</reference>
<feature type="transmembrane region" description="Helical" evidence="2">
    <location>
        <begin position="684"/>
        <end position="704"/>
    </location>
</feature>
<feature type="transmembrane region" description="Helical" evidence="2">
    <location>
        <begin position="874"/>
        <end position="897"/>
    </location>
</feature>
<organism evidence="5 6">
    <name type="scientific">Triparma laevis f. longispina</name>
    <dbReference type="NCBI Taxonomy" id="1714387"/>
    <lineage>
        <taxon>Eukaryota</taxon>
        <taxon>Sar</taxon>
        <taxon>Stramenopiles</taxon>
        <taxon>Ochrophyta</taxon>
        <taxon>Bolidophyceae</taxon>
        <taxon>Parmales</taxon>
        <taxon>Triparmaceae</taxon>
        <taxon>Triparma</taxon>
    </lineage>
</organism>
<dbReference type="InterPro" id="IPR036772">
    <property type="entry name" value="SRCR-like_dom_sf"/>
</dbReference>
<comment type="caution">
    <text evidence="5">The sequence shown here is derived from an EMBL/GenBank/DDBJ whole genome shotgun (WGS) entry which is preliminary data.</text>
</comment>
<name>A0A9W7KYL8_9STRA</name>
<dbReference type="SMART" id="SM00202">
    <property type="entry name" value="SR"/>
    <property type="match status" value="1"/>
</dbReference>
<feature type="signal peptide" evidence="3">
    <location>
        <begin position="1"/>
        <end position="21"/>
    </location>
</feature>
<dbReference type="EMBL" id="BRXW01000240">
    <property type="protein sequence ID" value="GMI15921.1"/>
    <property type="molecule type" value="Genomic_DNA"/>
</dbReference>
<feature type="transmembrane region" description="Helical" evidence="2">
    <location>
        <begin position="613"/>
        <end position="632"/>
    </location>
</feature>
<dbReference type="OrthoDB" id="201089at2759"/>
<dbReference type="InterPro" id="IPR011641">
    <property type="entry name" value="Tyr-kin_ephrin_A/B_rcpt-like"/>
</dbReference>
<feature type="domain" description="SRCR" evidence="4">
    <location>
        <begin position="149"/>
        <end position="270"/>
    </location>
</feature>
<dbReference type="PANTHER" id="PTHR46967:SF1">
    <property type="entry name" value="KERATIN-ASSOCIATED PROTEIN 16-1-LIKE"/>
    <property type="match status" value="1"/>
</dbReference>
<feature type="transmembrane region" description="Helical" evidence="2">
    <location>
        <begin position="574"/>
        <end position="592"/>
    </location>
</feature>
<keyword evidence="6" id="KW-1185">Reference proteome</keyword>
<dbReference type="SMART" id="SM00261">
    <property type="entry name" value="FU"/>
    <property type="match status" value="4"/>
</dbReference>
<feature type="transmembrane region" description="Helical" evidence="2">
    <location>
        <begin position="734"/>
        <end position="752"/>
    </location>
</feature>
<dbReference type="PROSITE" id="PS50287">
    <property type="entry name" value="SRCR_2"/>
    <property type="match status" value="1"/>
</dbReference>
<evidence type="ECO:0000256" key="1">
    <source>
        <dbReference type="ARBA" id="ARBA00023157"/>
    </source>
</evidence>
<dbReference type="Proteomes" id="UP001165122">
    <property type="component" value="Unassembled WGS sequence"/>
</dbReference>
<feature type="transmembrane region" description="Helical" evidence="2">
    <location>
        <begin position="652"/>
        <end position="672"/>
    </location>
</feature>
<evidence type="ECO:0000313" key="6">
    <source>
        <dbReference type="Proteomes" id="UP001165122"/>
    </source>
</evidence>
<evidence type="ECO:0000256" key="2">
    <source>
        <dbReference type="SAM" id="Phobius"/>
    </source>
</evidence>
<feature type="transmembrane region" description="Helical" evidence="2">
    <location>
        <begin position="804"/>
        <end position="826"/>
    </location>
</feature>
<protein>
    <recommendedName>
        <fullName evidence="4">SRCR domain-containing protein</fullName>
    </recommendedName>
</protein>
<evidence type="ECO:0000313" key="5">
    <source>
        <dbReference type="EMBL" id="GMI15921.1"/>
    </source>
</evidence>
<dbReference type="SUPFAM" id="SSF56487">
    <property type="entry name" value="SRCR-like"/>
    <property type="match status" value="1"/>
</dbReference>
<accession>A0A9W7KYL8</accession>
<gene>
    <name evidence="5" type="ORF">TrLO_g3319</name>
</gene>
<dbReference type="SUPFAM" id="SSF57184">
    <property type="entry name" value="Growth factor receptor domain"/>
    <property type="match status" value="2"/>
</dbReference>
<sequence>MRPALALFIVLFFGFFAFTKTSCVVDMDDCVSWLPGGTCKYGSWDDDLSGSCGCRCCTMGKYSDSTRSNDEECMLCMIGSYSPLPMSGALNTDCTTCESGKVMPVPGAGTCVECESGNTSAQKCVCGAGKESAPILLSGSLPEAATLRVRLRDSDDASPTFDSKSTVKGRVEVLPVGSSAWGTTRDKSSLEDTKWDGDEALVVCKQIGDALDYLTVSANALSDSNTPDGSLPILWSQIQCQGDEASLDDCEKEICSSCWDHSRDVGVECTFFPRVVACNGCAPGKFAEENGECVKCGAGRFSASSGASTCDSCAAGKSSSPGSSACTPCTQGKYSQSGSLCVNCPAGKYGNEEGLTSEDSCTSCELGKASDILGVTECTSCSQGEYASETGQQQCTSCSAGKASDSTVATSPNTCIKCSPGKYSADIGSISCNDCDSGKYNKHTNSSSLSDCLRCEAGHISQEAGAEECTSCPQGTYQYTGNTHCADCEAGKVSAVGSNNCIFCEDGTYLLNGGLECALCEYGKSYNGGRKCTDCYMGRMSESRVGVCKLAVCMNAGEESVDGQCEICDQASHVGFICFSLLTFFIVGKYVNSVSHHLQKMVRIKTITNFYQTTDLTTLVAIPWPSIVYNFMPFKIPSASFKCLADWNFFDAFYFFACLALATFGFIILLIGRHRKVSLRREQLQQLLVFLLTLGYAPLLQAAASTSTCHRDYGRDMLVYDVDPTVECPEGPPFFWYGALLIVGLAYPLFIFMRIEILRRRKKLVAKSAFFALFQWYTPSQPWFDVVQLLRKLGLIFVTVNSDWGNSVKTSVMVFGINFLYLLLVLSTRPFKFFPSSTLKGHNLFSIAEVLSTLVTIVGASFAIIAAVKQDRELTNMLGFGFVVLNVLFSIILFFWFKVDMKVSKQTLTPKSRRIKSILEEYDVLVKLISMFELNVNLVRGTSENTSYSNDHSDFKQIASSLPFYRSRVLGEMATILSAYSEVVDDFLNAERMIMTDTIEEMTGEKYREIFESMDSVCKRMNESVEDPCFKADLT</sequence>